<accession>A0A6J5H5E6</accession>
<dbReference type="AlphaFoldDB" id="A0A6J5H5E6"/>
<gene>
    <name evidence="2" type="ORF">LMG28688_07288</name>
</gene>
<evidence type="ECO:0000313" key="2">
    <source>
        <dbReference type="EMBL" id="CAB3810732.1"/>
    </source>
</evidence>
<name>A0A6J5H5E6_9BURK</name>
<proteinExistence type="predicted"/>
<organism evidence="2 3">
    <name type="scientific">Paraburkholderia caffeinitolerans</name>
    <dbReference type="NCBI Taxonomy" id="1723730"/>
    <lineage>
        <taxon>Bacteria</taxon>
        <taxon>Pseudomonadati</taxon>
        <taxon>Pseudomonadota</taxon>
        <taxon>Betaproteobacteria</taxon>
        <taxon>Burkholderiales</taxon>
        <taxon>Burkholderiaceae</taxon>
        <taxon>Paraburkholderia</taxon>
    </lineage>
</organism>
<keyword evidence="1" id="KW-0472">Membrane</keyword>
<evidence type="ECO:0000256" key="1">
    <source>
        <dbReference type="SAM" id="Phobius"/>
    </source>
</evidence>
<reference evidence="2 3" key="1">
    <citation type="submission" date="2020-04" db="EMBL/GenBank/DDBJ databases">
        <authorList>
            <person name="De Canck E."/>
        </authorList>
    </citation>
    <scope>NUCLEOTIDE SEQUENCE [LARGE SCALE GENOMIC DNA]</scope>
    <source>
        <strain evidence="2 3">LMG 28688</strain>
    </source>
</reference>
<keyword evidence="1" id="KW-1133">Transmembrane helix</keyword>
<keyword evidence="1" id="KW-0812">Transmembrane</keyword>
<evidence type="ECO:0000313" key="3">
    <source>
        <dbReference type="Proteomes" id="UP000494119"/>
    </source>
</evidence>
<feature type="transmembrane region" description="Helical" evidence="1">
    <location>
        <begin position="12"/>
        <end position="33"/>
    </location>
</feature>
<protein>
    <submittedName>
        <fullName evidence="2">Uncharacterized protein</fullName>
    </submittedName>
</protein>
<dbReference type="EMBL" id="CADIKL010000127">
    <property type="protein sequence ID" value="CAB3810732.1"/>
    <property type="molecule type" value="Genomic_DNA"/>
</dbReference>
<dbReference type="Proteomes" id="UP000494119">
    <property type="component" value="Unassembled WGS sequence"/>
</dbReference>
<sequence length="58" mass="6416">MIRADWPGAKFGLPLIMPACCVCTMVGELLRIAPRCCTSKRLYVLTDTPAPEGRLMFT</sequence>
<keyword evidence="3" id="KW-1185">Reference proteome</keyword>